<reference evidence="2" key="1">
    <citation type="submission" date="2015-09" db="EMBL/GenBank/DDBJ databases">
        <title>Prevalence of NDMs in South Africa.</title>
        <authorList>
            <person name="Osei Sekyere J."/>
            <person name="Govinden U."/>
            <person name="Essack S."/>
            <person name="Haldorsen B."/>
            <person name="Samuelsen O."/>
            <person name="Aasnaes B."/>
            <person name="Sundsfjord A."/>
        </authorList>
    </citation>
    <scope>NUCLEOTIDE SEQUENCE [LARGE SCALE GENOMIC DNA]</scope>
    <source>
        <strain evidence="2">ST62:944112508</strain>
    </source>
</reference>
<proteinExistence type="predicted"/>
<dbReference type="AlphaFoldDB" id="A0AA40TIZ4"/>
<dbReference type="Pfam" id="PF13973">
    <property type="entry name" value="DUF4222"/>
    <property type="match status" value="1"/>
</dbReference>
<dbReference type="InterPro" id="IPR025317">
    <property type="entry name" value="DUF4222"/>
</dbReference>
<evidence type="ECO:0000313" key="2">
    <source>
        <dbReference type="Proteomes" id="UP000050520"/>
    </source>
</evidence>
<name>A0AA40TIZ4_CITFR</name>
<evidence type="ECO:0000313" key="1">
    <source>
        <dbReference type="EMBL" id="KPR51266.1"/>
    </source>
</evidence>
<dbReference type="Proteomes" id="UP000050520">
    <property type="component" value="Unassembled WGS sequence"/>
</dbReference>
<dbReference type="EMBL" id="LJEB01000114">
    <property type="protein sequence ID" value="KPR51266.1"/>
    <property type="molecule type" value="Genomic_DNA"/>
</dbReference>
<sequence length="76" mass="8819">MFAPSVIIIGRLKVITPEISDRWSEKNGEMITVSNIAFNRVTFVRDGYEYPCVFPLERFVKEFTFESRGQGNEKRA</sequence>
<organism evidence="1 2">
    <name type="scientific">Citrobacter freundii</name>
    <dbReference type="NCBI Taxonomy" id="546"/>
    <lineage>
        <taxon>Bacteria</taxon>
        <taxon>Pseudomonadati</taxon>
        <taxon>Pseudomonadota</taxon>
        <taxon>Gammaproteobacteria</taxon>
        <taxon>Enterobacterales</taxon>
        <taxon>Enterobacteriaceae</taxon>
        <taxon>Citrobacter</taxon>
        <taxon>Citrobacter freundii complex</taxon>
    </lineage>
</organism>
<protein>
    <recommendedName>
        <fullName evidence="3">DUF4222 domain-containing protein</fullName>
    </recommendedName>
</protein>
<reference evidence="1 2" key="2">
    <citation type="journal article" date="2017" name="PLoS ONE">
        <title>Genomic and phenotypic characterisation of fluoroquinolone resistance mechanisms in Enterobacteriaceae in Durban, South Africa.</title>
        <authorList>
            <person name="Osei Sekyere J."/>
            <person name="Amoako D.G."/>
        </authorList>
    </citation>
    <scope>NUCLEOTIDE SEQUENCE [LARGE SCALE GENOMIC DNA]</scope>
    <source>
        <strain evidence="1 2">ST62:944112508</strain>
    </source>
</reference>
<gene>
    <name evidence="1" type="ORF">AN672_22420</name>
</gene>
<accession>A0AA40TIZ4</accession>
<comment type="caution">
    <text evidence="1">The sequence shown here is derived from an EMBL/GenBank/DDBJ whole genome shotgun (WGS) entry which is preliminary data.</text>
</comment>
<evidence type="ECO:0008006" key="3">
    <source>
        <dbReference type="Google" id="ProtNLM"/>
    </source>
</evidence>